<organism evidence="1">
    <name type="scientific">Siphoviridae sp. ctoRD1</name>
    <dbReference type="NCBI Taxonomy" id="2825669"/>
    <lineage>
        <taxon>Viruses</taxon>
        <taxon>Duplodnaviria</taxon>
        <taxon>Heunggongvirae</taxon>
        <taxon>Uroviricota</taxon>
        <taxon>Caudoviricetes</taxon>
    </lineage>
</organism>
<sequence>MRIRFVTKAQLQVLQASKAEKHLMPDGPIPLFGSLPSAVSRQWGVNVHGIITLPVSCQLINIIVPAHSGINFIDAKVRETNPLIKFTLDVGQNTGKYEDAQWIAVGK</sequence>
<proteinExistence type="predicted"/>
<accession>A0A8S5QEK2</accession>
<reference evidence="1" key="1">
    <citation type="journal article" date="2021" name="Proc. Natl. Acad. Sci. U.S.A.">
        <title>A Catalog of Tens of Thousands of Viruses from Human Metagenomes Reveals Hidden Associations with Chronic Diseases.</title>
        <authorList>
            <person name="Tisza M.J."/>
            <person name="Buck C.B."/>
        </authorList>
    </citation>
    <scope>NUCLEOTIDE SEQUENCE</scope>
    <source>
        <strain evidence="1">CtoRD1</strain>
    </source>
</reference>
<protein>
    <submittedName>
        <fullName evidence="1">Uncharacterized protein</fullName>
    </submittedName>
</protein>
<name>A0A8S5QEK2_9CAUD</name>
<dbReference type="EMBL" id="BK015641">
    <property type="protein sequence ID" value="DAE17504.1"/>
    <property type="molecule type" value="Genomic_DNA"/>
</dbReference>
<evidence type="ECO:0000313" key="1">
    <source>
        <dbReference type="EMBL" id="DAE17504.1"/>
    </source>
</evidence>